<dbReference type="AlphaFoldDB" id="A0A0F7U3N8"/>
<gene>
    <name evidence="4" type="ORF">PMG11_10827</name>
</gene>
<evidence type="ECO:0000256" key="1">
    <source>
        <dbReference type="ARBA" id="ARBA00023002"/>
    </source>
</evidence>
<dbReference type="InterPro" id="IPR036291">
    <property type="entry name" value="NAD(P)-bd_dom_sf"/>
</dbReference>
<dbReference type="PANTHER" id="PTHR10366">
    <property type="entry name" value="NAD DEPENDENT EPIMERASE/DEHYDRATASE"/>
    <property type="match status" value="1"/>
</dbReference>
<reference evidence="5" key="1">
    <citation type="journal article" date="2015" name="Genome Announc.">
        <title>Draft genome sequence of the fungus Penicillium brasilianum MG11.</title>
        <authorList>
            <person name="Horn F."/>
            <person name="Linde J."/>
            <person name="Mattern D.J."/>
            <person name="Walther G."/>
            <person name="Guthke R."/>
            <person name="Brakhage A.A."/>
            <person name="Valiante V."/>
        </authorList>
    </citation>
    <scope>NUCLEOTIDE SEQUENCE [LARGE SCALE GENOMIC DNA]</scope>
    <source>
        <strain evidence="5">MG11</strain>
    </source>
</reference>
<dbReference type="InterPro" id="IPR001509">
    <property type="entry name" value="Epimerase_deHydtase"/>
</dbReference>
<dbReference type="GO" id="GO:0016616">
    <property type="term" value="F:oxidoreductase activity, acting on the CH-OH group of donors, NAD or NADP as acceptor"/>
    <property type="evidence" value="ECO:0007669"/>
    <property type="project" value="TreeGrafter"/>
</dbReference>
<dbReference type="InterPro" id="IPR050425">
    <property type="entry name" value="NAD(P)_dehydrat-like"/>
</dbReference>
<dbReference type="STRING" id="104259.A0A0F7U3N8"/>
<dbReference type="PANTHER" id="PTHR10366:SF562">
    <property type="entry name" value="ALDEHYDE REDUCTASE II (AFU_ORTHOLOGUE AFUA_1G11360)"/>
    <property type="match status" value="1"/>
</dbReference>
<dbReference type="Pfam" id="PF01370">
    <property type="entry name" value="Epimerase"/>
    <property type="match status" value="1"/>
</dbReference>
<dbReference type="OrthoDB" id="2735536at2759"/>
<dbReference type="EMBL" id="CDHK01000015">
    <property type="protein sequence ID" value="CEJ62325.1"/>
    <property type="molecule type" value="Genomic_DNA"/>
</dbReference>
<keyword evidence="1" id="KW-0560">Oxidoreductase</keyword>
<comment type="similarity">
    <text evidence="2">Belongs to the NAD(P)-dependent epimerase/dehydratase family. Dihydroflavonol-4-reductase subfamily.</text>
</comment>
<feature type="domain" description="NAD-dependent epimerase/dehydratase" evidence="3">
    <location>
        <begin position="15"/>
        <end position="261"/>
    </location>
</feature>
<name>A0A0F7U3N8_PENBI</name>
<dbReference type="SUPFAM" id="SSF51735">
    <property type="entry name" value="NAD(P)-binding Rossmann-fold domains"/>
    <property type="match status" value="1"/>
</dbReference>
<dbReference type="Gene3D" id="3.40.50.720">
    <property type="entry name" value="NAD(P)-binding Rossmann-like Domain"/>
    <property type="match status" value="1"/>
</dbReference>
<accession>A0A0F7U3N8</accession>
<proteinExistence type="inferred from homology"/>
<dbReference type="Proteomes" id="UP000042958">
    <property type="component" value="Unassembled WGS sequence"/>
</dbReference>
<keyword evidence="5" id="KW-1185">Reference proteome</keyword>
<evidence type="ECO:0000256" key="2">
    <source>
        <dbReference type="ARBA" id="ARBA00023445"/>
    </source>
</evidence>
<sequence>MTSDTIYTIPQGSKILVTGSNGFIGSHVVDQLLKLGYLVRGTVREPKPWLTDFFDQKYGKGKFEAFILPDVTSEIGCERAVEGISGVIHMAADVSMNPNPSVVIPNTVKATLNILKAASKRPTVKQVVLTSSSTAAYTPNANGERTTITQGTWNDAAVEAAWDENAPPHSKGYFVYVASKTETEREAFKWVEETKPHFIFNTVLPALTFGKILAPGVGGSTQSFVRNLLKGDGSAMAFLQPQWFVNVADVARLHVAALLSPSVKFERIFAFAAPQNWTEIIRILRTLRPDNSSIPQEPEAEGQDLRIVVPSKRAEEILKSFFDRPGWVSLEESIAEGISDL</sequence>
<protein>
    <recommendedName>
        <fullName evidence="3">NAD-dependent epimerase/dehydratase domain-containing protein</fullName>
    </recommendedName>
</protein>
<evidence type="ECO:0000313" key="4">
    <source>
        <dbReference type="EMBL" id="CEJ62325.1"/>
    </source>
</evidence>
<evidence type="ECO:0000313" key="5">
    <source>
        <dbReference type="Proteomes" id="UP000042958"/>
    </source>
</evidence>
<organism evidence="4 5">
    <name type="scientific">Penicillium brasilianum</name>
    <dbReference type="NCBI Taxonomy" id="104259"/>
    <lineage>
        <taxon>Eukaryota</taxon>
        <taxon>Fungi</taxon>
        <taxon>Dikarya</taxon>
        <taxon>Ascomycota</taxon>
        <taxon>Pezizomycotina</taxon>
        <taxon>Eurotiomycetes</taxon>
        <taxon>Eurotiomycetidae</taxon>
        <taxon>Eurotiales</taxon>
        <taxon>Aspergillaceae</taxon>
        <taxon>Penicillium</taxon>
    </lineage>
</organism>
<evidence type="ECO:0000259" key="3">
    <source>
        <dbReference type="Pfam" id="PF01370"/>
    </source>
</evidence>